<proteinExistence type="inferred from homology"/>
<dbReference type="InterPro" id="IPR002347">
    <property type="entry name" value="SDR_fam"/>
</dbReference>
<dbReference type="SUPFAM" id="SSF51735">
    <property type="entry name" value="NAD(P)-binding Rossmann-fold domains"/>
    <property type="match status" value="1"/>
</dbReference>
<evidence type="ECO:0000256" key="3">
    <source>
        <dbReference type="ARBA" id="ARBA00023027"/>
    </source>
</evidence>
<dbReference type="OrthoDB" id="9806974at2"/>
<evidence type="ECO:0000313" key="4">
    <source>
        <dbReference type="EMBL" id="SAL06530.1"/>
    </source>
</evidence>
<dbReference type="InterPro" id="IPR036291">
    <property type="entry name" value="NAD(P)-bd_dom_sf"/>
</dbReference>
<evidence type="ECO:0000313" key="5">
    <source>
        <dbReference type="Proteomes" id="UP000071859"/>
    </source>
</evidence>
<reference evidence="4" key="1">
    <citation type="submission" date="2016-01" db="EMBL/GenBank/DDBJ databases">
        <authorList>
            <person name="Peeters C."/>
        </authorList>
    </citation>
    <scope>NUCLEOTIDE SEQUENCE</scope>
    <source>
        <strain evidence="4">LMG 29321</strain>
    </source>
</reference>
<organism evidence="4 5">
    <name type="scientific">Caballeronia calidae</name>
    <dbReference type="NCBI Taxonomy" id="1777139"/>
    <lineage>
        <taxon>Bacteria</taxon>
        <taxon>Pseudomonadati</taxon>
        <taxon>Pseudomonadota</taxon>
        <taxon>Betaproteobacteria</taxon>
        <taxon>Burkholderiales</taxon>
        <taxon>Burkholderiaceae</taxon>
        <taxon>Caballeronia</taxon>
    </lineage>
</organism>
<evidence type="ECO:0000256" key="1">
    <source>
        <dbReference type="ARBA" id="ARBA00006484"/>
    </source>
</evidence>
<dbReference type="EMBL" id="FCOX02000120">
    <property type="protein sequence ID" value="SAL06530.1"/>
    <property type="molecule type" value="Genomic_DNA"/>
</dbReference>
<accession>A0A158EIK6</accession>
<dbReference type="Pfam" id="PF00106">
    <property type="entry name" value="adh_short"/>
    <property type="match status" value="1"/>
</dbReference>
<protein>
    <submittedName>
        <fullName evidence="4">Short chain dehydrogenase</fullName>
    </submittedName>
</protein>
<comment type="caution">
    <text evidence="4">The sequence shown here is derived from an EMBL/GenBank/DDBJ whole genome shotgun (WGS) entry which is preliminary data.</text>
</comment>
<keyword evidence="3" id="KW-0520">NAD</keyword>
<dbReference type="Proteomes" id="UP000071859">
    <property type="component" value="Unassembled WGS sequence"/>
</dbReference>
<name>A0A158EIK6_9BURK</name>
<keyword evidence="2" id="KW-0560">Oxidoreductase</keyword>
<dbReference type="PRINTS" id="PR00081">
    <property type="entry name" value="GDHRDH"/>
</dbReference>
<dbReference type="Gene3D" id="3.40.50.720">
    <property type="entry name" value="NAD(P)-binding Rossmann-like Domain"/>
    <property type="match status" value="1"/>
</dbReference>
<dbReference type="PANTHER" id="PTHR43477:SF4">
    <property type="entry name" value="DEHYDROGENASE_REDUCTASE SDR FAMILY MEMBER 6"/>
    <property type="match status" value="1"/>
</dbReference>
<sequence length="163" mass="17575">MRGRVAGKSAFITAAAKGIGRAAVEAYLREGARVFATDVDEGALSTLEPHPQLTTNVLDVRDTEMVKYVAHRVGPVDVLFNCAGFVHQGAILDCEESDWDLAMDLNVKSMYRTMRAFLPHMLEAGGGSIINMSSAVSSLKGVPDRCAYATSKRRSEAARMLPA</sequence>
<dbReference type="AlphaFoldDB" id="A0A158EIK6"/>
<dbReference type="PANTHER" id="PTHR43477">
    <property type="entry name" value="DIHYDROANTICAPSIN 7-DEHYDROGENASE"/>
    <property type="match status" value="1"/>
</dbReference>
<dbReference type="GO" id="GO:0016491">
    <property type="term" value="F:oxidoreductase activity"/>
    <property type="evidence" value="ECO:0007669"/>
    <property type="project" value="UniProtKB-KW"/>
</dbReference>
<dbReference type="InterPro" id="IPR051122">
    <property type="entry name" value="SDR_DHRS6-like"/>
</dbReference>
<evidence type="ECO:0000256" key="2">
    <source>
        <dbReference type="ARBA" id="ARBA00023002"/>
    </source>
</evidence>
<gene>
    <name evidence="4" type="ORF">AWB78_08112</name>
</gene>
<comment type="similarity">
    <text evidence="1">Belongs to the short-chain dehydrogenases/reductases (SDR) family.</text>
</comment>
<keyword evidence="5" id="KW-1185">Reference proteome</keyword>